<dbReference type="EMBL" id="FNGW01000004">
    <property type="protein sequence ID" value="SDL98850.1"/>
    <property type="molecule type" value="Genomic_DNA"/>
</dbReference>
<evidence type="ECO:0000313" key="3">
    <source>
        <dbReference type="Proteomes" id="UP000199068"/>
    </source>
</evidence>
<dbReference type="AlphaFoldDB" id="A0A1G9PJ92"/>
<keyword evidence="3" id="KW-1185">Reference proteome</keyword>
<protein>
    <recommendedName>
        <fullName evidence="1">Phage conserved hypothetical protein C-terminal domain-containing protein</fullName>
    </recommendedName>
</protein>
<dbReference type="STRING" id="1121325.SAMN04515677_104390"/>
<proteinExistence type="predicted"/>
<dbReference type="Pfam" id="PF09524">
    <property type="entry name" value="Phg_2220_C"/>
    <property type="match status" value="1"/>
</dbReference>
<dbReference type="NCBIfam" id="TIGR02220">
    <property type="entry name" value="phg_TIGR02220"/>
    <property type="match status" value="1"/>
</dbReference>
<feature type="domain" description="Phage conserved hypothetical protein C-terminal" evidence="1">
    <location>
        <begin position="157"/>
        <end position="228"/>
    </location>
</feature>
<accession>A0A1G9PJ92</accession>
<organism evidence="2 3">
    <name type="scientific">Romboutsia lituseburensis DSM 797</name>
    <dbReference type="NCBI Taxonomy" id="1121325"/>
    <lineage>
        <taxon>Bacteria</taxon>
        <taxon>Bacillati</taxon>
        <taxon>Bacillota</taxon>
        <taxon>Clostridia</taxon>
        <taxon>Peptostreptococcales</taxon>
        <taxon>Peptostreptococcaceae</taxon>
        <taxon>Romboutsia</taxon>
    </lineage>
</organism>
<gene>
    <name evidence="2" type="ORF">SAMN04515677_104390</name>
</gene>
<evidence type="ECO:0000259" key="1">
    <source>
        <dbReference type="Pfam" id="PF09524"/>
    </source>
</evidence>
<dbReference type="Proteomes" id="UP000199068">
    <property type="component" value="Unassembled WGS sequence"/>
</dbReference>
<sequence length="250" mass="29474">MAYCFNKMNSKVLKFDVLKDLDKIRFNHYIMRKENINRLIKDLPDGQFSLTISEVQRELNLSKRKAYNLIKEFENIGIIKNIIKGNLSRNNSVYEYVVKDFETDLSKGKDIEKSSDINTYTNTNVKDMCSDMNSDLMNLKKENLKRDLNKNNIYASIIDYLNEKSSKNFKSTTKKTKSVVDARINEGFVLDDFYKVIDIKCSQWLYSDMAKYLRPETLFSNKFEGYLNEINTNKVDDSNDCEIWDIKFDY</sequence>
<evidence type="ECO:0000313" key="2">
    <source>
        <dbReference type="EMBL" id="SDL98850.1"/>
    </source>
</evidence>
<dbReference type="RefSeq" id="WP_092725814.1">
    <property type="nucleotide sequence ID" value="NZ_FNGW01000004.1"/>
</dbReference>
<reference evidence="2 3" key="1">
    <citation type="submission" date="2016-10" db="EMBL/GenBank/DDBJ databases">
        <authorList>
            <person name="de Groot N.N."/>
        </authorList>
    </citation>
    <scope>NUCLEOTIDE SEQUENCE [LARGE SCALE GENOMIC DNA]</scope>
    <source>
        <strain evidence="2 3">DSM 797</strain>
    </source>
</reference>
<dbReference type="InterPro" id="IPR011741">
    <property type="entry name" value="Phg_2220_C"/>
</dbReference>
<name>A0A1G9PJ92_9FIRM</name>